<gene>
    <name evidence="7" type="ORF">MADP07_00301</name>
</gene>
<evidence type="ECO:0000256" key="1">
    <source>
        <dbReference type="ARBA" id="ARBA00004141"/>
    </source>
</evidence>
<keyword evidence="3 5" id="KW-1133">Transmembrane helix</keyword>
<dbReference type="AlphaFoldDB" id="A0A9Q3QDS2"/>
<feature type="transmembrane region" description="Helical" evidence="5">
    <location>
        <begin position="75"/>
        <end position="94"/>
    </location>
</feature>
<evidence type="ECO:0000313" key="7">
    <source>
        <dbReference type="EMBL" id="MBW0602579.1"/>
    </source>
</evidence>
<evidence type="ECO:0000256" key="2">
    <source>
        <dbReference type="ARBA" id="ARBA00022692"/>
    </source>
</evidence>
<organism evidence="7 8">
    <name type="scientific">Mycoplasmopsis anatis</name>
    <dbReference type="NCBI Taxonomy" id="171279"/>
    <lineage>
        <taxon>Bacteria</taxon>
        <taxon>Bacillati</taxon>
        <taxon>Mycoplasmatota</taxon>
        <taxon>Mycoplasmoidales</taxon>
        <taxon>Metamycoplasmataceae</taxon>
        <taxon>Mycoplasmopsis</taxon>
    </lineage>
</organism>
<protein>
    <submittedName>
        <fullName evidence="7">TM2 domain-containing protein</fullName>
    </submittedName>
</protein>
<accession>A0A9Q3QDS2</accession>
<feature type="domain" description="TM2" evidence="6">
    <location>
        <begin position="52"/>
        <end position="92"/>
    </location>
</feature>
<evidence type="ECO:0000259" key="6">
    <source>
        <dbReference type="Pfam" id="PF05154"/>
    </source>
</evidence>
<keyword evidence="2 5" id="KW-0812">Transmembrane</keyword>
<evidence type="ECO:0000256" key="4">
    <source>
        <dbReference type="ARBA" id="ARBA00023136"/>
    </source>
</evidence>
<proteinExistence type="predicted"/>
<evidence type="ECO:0000256" key="5">
    <source>
        <dbReference type="SAM" id="Phobius"/>
    </source>
</evidence>
<dbReference type="Proteomes" id="UP000746160">
    <property type="component" value="Unassembled WGS sequence"/>
</dbReference>
<dbReference type="EMBL" id="JABZFG010000004">
    <property type="protein sequence ID" value="MBW0602579.1"/>
    <property type="molecule type" value="Genomic_DNA"/>
</dbReference>
<reference evidence="7" key="1">
    <citation type="journal article" date="2021" name="Genes Genomics">
        <title>Comparative genomic analysis of Mycoplasma anatis strains.</title>
        <authorList>
            <person name="Zhou Q."/>
            <person name="Mai K."/>
            <person name="Yang D."/>
            <person name="Liu J."/>
            <person name="Yan Z."/>
            <person name="Luo C."/>
            <person name="Tan Y."/>
            <person name="Cao S."/>
            <person name="Zhou Q."/>
            <person name="Chen L."/>
            <person name="Chen F."/>
        </authorList>
    </citation>
    <scope>NUCLEOTIDE SEQUENCE</scope>
    <source>
        <strain evidence="7">DP07</strain>
    </source>
</reference>
<dbReference type="Pfam" id="PF05154">
    <property type="entry name" value="TM2"/>
    <property type="match status" value="1"/>
</dbReference>
<dbReference type="GO" id="GO:0016020">
    <property type="term" value="C:membrane"/>
    <property type="evidence" value="ECO:0007669"/>
    <property type="project" value="UniProtKB-SubCell"/>
</dbReference>
<feature type="transmembrane region" description="Helical" evidence="5">
    <location>
        <begin position="106"/>
        <end position="125"/>
    </location>
</feature>
<evidence type="ECO:0000313" key="8">
    <source>
        <dbReference type="Proteomes" id="UP000746160"/>
    </source>
</evidence>
<feature type="transmembrane region" description="Helical" evidence="5">
    <location>
        <begin position="51"/>
        <end position="68"/>
    </location>
</feature>
<sequence length="143" mass="16550">MSKIKLFLSEEEIKNEINEAQEKLKNGIIQEKTIPEYWTRGINKTLSRKKLIILSIFTGLFGIDRFYLGKKISGITKLIFTLLGVMTAILIINFKPWNITDISTLVNVWIFITLEFFVVLGFYITDIAISIKNPRDSEFRSVK</sequence>
<keyword evidence="4 5" id="KW-0472">Membrane</keyword>
<comment type="caution">
    <text evidence="7">The sequence shown here is derived from an EMBL/GenBank/DDBJ whole genome shotgun (WGS) entry which is preliminary data.</text>
</comment>
<comment type="subcellular location">
    <subcellularLocation>
        <location evidence="1">Membrane</location>
        <topology evidence="1">Multi-pass membrane protein</topology>
    </subcellularLocation>
</comment>
<evidence type="ECO:0000256" key="3">
    <source>
        <dbReference type="ARBA" id="ARBA00022989"/>
    </source>
</evidence>
<name>A0A9Q3QDS2_9BACT</name>
<dbReference type="InterPro" id="IPR007829">
    <property type="entry name" value="TM2"/>
</dbReference>
<dbReference type="RefSeq" id="WP_218675274.1">
    <property type="nucleotide sequence ID" value="NZ_JABZFG010000004.1"/>
</dbReference>